<dbReference type="InterPro" id="IPR011042">
    <property type="entry name" value="6-blade_b-propeller_TolB-like"/>
</dbReference>
<organism evidence="3 4">
    <name type="scientific">Maribacter litopenaei</name>
    <dbReference type="NCBI Taxonomy" id="2976127"/>
    <lineage>
        <taxon>Bacteria</taxon>
        <taxon>Pseudomonadati</taxon>
        <taxon>Bacteroidota</taxon>
        <taxon>Flavobacteriia</taxon>
        <taxon>Flavobacteriales</taxon>
        <taxon>Flavobacteriaceae</taxon>
        <taxon>Maribacter</taxon>
    </lineage>
</organism>
<keyword evidence="4" id="KW-1185">Reference proteome</keyword>
<evidence type="ECO:0000313" key="3">
    <source>
        <dbReference type="EMBL" id="UWX53732.1"/>
    </source>
</evidence>
<dbReference type="Pfam" id="PF07676">
    <property type="entry name" value="PD40"/>
    <property type="match status" value="1"/>
</dbReference>
<accession>A0ABY5Y5V6</accession>
<dbReference type="RefSeq" id="WP_260571238.1">
    <property type="nucleotide sequence ID" value="NZ_CP104205.1"/>
</dbReference>
<sequence length="310" mass="36321">MKIKNLKTNEEVTLLTPKDLYHFSDGDKYYQWSPDSKWLLVDWGVTLSNSEILLISADGKTRKNLTESGYYDMQPKWIGDGNQIIWFSNRNGLKSYATSGQSEFDVYTMFLTQDGWDKFNLSKEEYDLMKLIEEGDKKEEDKTDDKEDKKKKKKDDDSKEEAVKPLKFDLEGTEDRKTRLTIHSSKLSDAVLSKDGEKLYYLTRFEEDLDLWETEIRTKETKKLVSLGAKSGSLQWDKKQENLYLLADGSIAKIDVKASKREPVKLKSEMVLGCRCRTKVYVRPYLVTHQWYFLSLQFSWYRLEGHAERV</sequence>
<evidence type="ECO:0000313" key="4">
    <source>
        <dbReference type="Proteomes" id="UP001059209"/>
    </source>
</evidence>
<dbReference type="InterPro" id="IPR011659">
    <property type="entry name" value="WD40"/>
</dbReference>
<feature type="region of interest" description="Disordered" evidence="2">
    <location>
        <begin position="137"/>
        <end position="158"/>
    </location>
</feature>
<evidence type="ECO:0000256" key="2">
    <source>
        <dbReference type="SAM" id="MobiDB-lite"/>
    </source>
</evidence>
<proteinExistence type="inferred from homology"/>
<reference evidence="3" key="1">
    <citation type="submission" date="2022-09" db="EMBL/GenBank/DDBJ databases">
        <title>Maribacter litopenaei sp. nov., isolated from the intestinal tract of the Pacific White Shrimp, Litopenaeus vannamei.</title>
        <authorList>
            <person name="Kim S.Y."/>
            <person name="Hwang C.Y."/>
        </authorList>
    </citation>
    <scope>NUCLEOTIDE SEQUENCE</scope>
    <source>
        <strain evidence="3">HL-LV01</strain>
    </source>
</reference>
<dbReference type="SUPFAM" id="SSF69304">
    <property type="entry name" value="Tricorn protease N-terminal domain"/>
    <property type="match status" value="1"/>
</dbReference>
<gene>
    <name evidence="3" type="ORF">NYZ99_11295</name>
</gene>
<dbReference type="Proteomes" id="UP001059209">
    <property type="component" value="Chromosome"/>
</dbReference>
<dbReference type="EMBL" id="CP104205">
    <property type="protein sequence ID" value="UWX53732.1"/>
    <property type="molecule type" value="Genomic_DNA"/>
</dbReference>
<name>A0ABY5Y5V6_9FLAO</name>
<evidence type="ECO:0008006" key="5">
    <source>
        <dbReference type="Google" id="ProtNLM"/>
    </source>
</evidence>
<comment type="similarity">
    <text evidence="1">Belongs to the TolB family.</text>
</comment>
<evidence type="ECO:0000256" key="1">
    <source>
        <dbReference type="ARBA" id="ARBA00009820"/>
    </source>
</evidence>
<dbReference type="PANTHER" id="PTHR36842">
    <property type="entry name" value="PROTEIN TOLB HOMOLOG"/>
    <property type="match status" value="1"/>
</dbReference>
<protein>
    <recommendedName>
        <fullName evidence="5">WD40-like Beta Propeller Repeat</fullName>
    </recommendedName>
</protein>
<dbReference type="PANTHER" id="PTHR36842:SF1">
    <property type="entry name" value="PROTEIN TOLB"/>
    <property type="match status" value="1"/>
</dbReference>
<dbReference type="Gene3D" id="2.120.10.30">
    <property type="entry name" value="TolB, C-terminal domain"/>
    <property type="match status" value="1"/>
</dbReference>